<accession>A0A0E9RIU2</accession>
<reference evidence="1" key="1">
    <citation type="submission" date="2014-11" db="EMBL/GenBank/DDBJ databases">
        <authorList>
            <person name="Amaro Gonzalez C."/>
        </authorList>
    </citation>
    <scope>NUCLEOTIDE SEQUENCE</scope>
</reference>
<organism evidence="1">
    <name type="scientific">Anguilla anguilla</name>
    <name type="common">European freshwater eel</name>
    <name type="synonym">Muraena anguilla</name>
    <dbReference type="NCBI Taxonomy" id="7936"/>
    <lineage>
        <taxon>Eukaryota</taxon>
        <taxon>Metazoa</taxon>
        <taxon>Chordata</taxon>
        <taxon>Craniata</taxon>
        <taxon>Vertebrata</taxon>
        <taxon>Euteleostomi</taxon>
        <taxon>Actinopterygii</taxon>
        <taxon>Neopterygii</taxon>
        <taxon>Teleostei</taxon>
        <taxon>Anguilliformes</taxon>
        <taxon>Anguillidae</taxon>
        <taxon>Anguilla</taxon>
    </lineage>
</organism>
<protein>
    <submittedName>
        <fullName evidence="1">Uncharacterized protein</fullName>
    </submittedName>
</protein>
<name>A0A0E9RIU2_ANGAN</name>
<reference evidence="1" key="2">
    <citation type="journal article" date="2015" name="Fish Shellfish Immunol.">
        <title>Early steps in the European eel (Anguilla anguilla)-Vibrio vulnificus interaction in the gills: Role of the RtxA13 toxin.</title>
        <authorList>
            <person name="Callol A."/>
            <person name="Pajuelo D."/>
            <person name="Ebbesson L."/>
            <person name="Teles M."/>
            <person name="MacKenzie S."/>
            <person name="Amaro C."/>
        </authorList>
    </citation>
    <scope>NUCLEOTIDE SEQUENCE</scope>
</reference>
<sequence>MVTTVWRQ</sequence>
<dbReference type="EMBL" id="GBXM01080344">
    <property type="protein sequence ID" value="JAH28233.1"/>
    <property type="molecule type" value="Transcribed_RNA"/>
</dbReference>
<evidence type="ECO:0000313" key="1">
    <source>
        <dbReference type="EMBL" id="JAH28233.1"/>
    </source>
</evidence>
<proteinExistence type="predicted"/>